<organism evidence="1 2">
    <name type="scientific">Sinisalibacter aestuarii</name>
    <dbReference type="NCBI Taxonomy" id="2949426"/>
    <lineage>
        <taxon>Bacteria</taxon>
        <taxon>Pseudomonadati</taxon>
        <taxon>Pseudomonadota</taxon>
        <taxon>Alphaproteobacteria</taxon>
        <taxon>Rhodobacterales</taxon>
        <taxon>Roseobacteraceae</taxon>
        <taxon>Sinisalibacter</taxon>
    </lineage>
</organism>
<reference evidence="1" key="1">
    <citation type="journal article" date="2023" name="Int. J. Syst. Evol. Microbiol.">
        <title>Sinisalibacter aestuarii sp. nov., isolated from estuarine sediment of the Arakawa River.</title>
        <authorList>
            <person name="Arafat S.T."/>
            <person name="Hirano S."/>
            <person name="Sato A."/>
            <person name="Takeuchi K."/>
            <person name="Yasuda T."/>
            <person name="Terahara T."/>
            <person name="Hamada M."/>
            <person name="Kobayashi T."/>
        </authorList>
    </citation>
    <scope>NUCLEOTIDE SEQUENCE</scope>
    <source>
        <strain evidence="1">B-399</strain>
    </source>
</reference>
<dbReference type="SUPFAM" id="SSF55331">
    <property type="entry name" value="Tautomerase/MIF"/>
    <property type="match status" value="1"/>
</dbReference>
<dbReference type="RefSeq" id="WP_281843772.1">
    <property type="nucleotide sequence ID" value="NZ_BROH01000015.1"/>
</dbReference>
<dbReference type="Gene3D" id="3.30.429.10">
    <property type="entry name" value="Macrophage Migration Inhibitory Factor"/>
    <property type="match status" value="1"/>
</dbReference>
<keyword evidence="2" id="KW-1185">Reference proteome</keyword>
<evidence type="ECO:0000313" key="1">
    <source>
        <dbReference type="EMBL" id="GKY89847.1"/>
    </source>
</evidence>
<dbReference type="InterPro" id="IPR014347">
    <property type="entry name" value="Tautomerase/MIF_sf"/>
</dbReference>
<dbReference type="InterPro" id="IPR004220">
    <property type="entry name" value="5-COMe_2-OHmuconate_Isoase"/>
</dbReference>
<comment type="caution">
    <text evidence="1">The sequence shown here is derived from an EMBL/GenBank/DDBJ whole genome shotgun (WGS) entry which is preliminary data.</text>
</comment>
<dbReference type="PANTHER" id="PTHR37950">
    <property type="entry name" value="4-HYDROXYPHENYLACETATE CATABOLISM PROTEIN"/>
    <property type="match status" value="1"/>
</dbReference>
<dbReference type="GO" id="GO:0016853">
    <property type="term" value="F:isomerase activity"/>
    <property type="evidence" value="ECO:0007669"/>
    <property type="project" value="UniProtKB-KW"/>
</dbReference>
<proteinExistence type="predicted"/>
<dbReference type="CDD" id="cd00580">
    <property type="entry name" value="CHMI"/>
    <property type="match status" value="1"/>
</dbReference>
<accession>A0ABQ5LY09</accession>
<dbReference type="EMBL" id="BROH01000015">
    <property type="protein sequence ID" value="GKY89847.1"/>
    <property type="molecule type" value="Genomic_DNA"/>
</dbReference>
<sequence length="127" mass="14355">MPHAWIEYSKNIAEEPELKTFREGVRDAMLETGIFPVAGLRIRLQEVDCLVGDGNADNAYIHLKIRIGEGRSADVKQNAADLIFTRTSTHLKPLADRGPLAYAFEMQEIPSAYSYKMNNLREYIGKI</sequence>
<dbReference type="Proteomes" id="UP001144205">
    <property type="component" value="Unassembled WGS sequence"/>
</dbReference>
<name>A0ABQ5LY09_9RHOB</name>
<keyword evidence="1" id="KW-0413">Isomerase</keyword>
<gene>
    <name evidence="1" type="ORF">STA1M1_37160</name>
</gene>
<evidence type="ECO:0000313" key="2">
    <source>
        <dbReference type="Proteomes" id="UP001144205"/>
    </source>
</evidence>
<dbReference type="Pfam" id="PF02962">
    <property type="entry name" value="CHMI"/>
    <property type="match status" value="1"/>
</dbReference>
<protein>
    <submittedName>
        <fullName evidence="1">5-carboxymethyl-2-hydroxymuconate isomerase</fullName>
    </submittedName>
</protein>
<dbReference type="PANTHER" id="PTHR37950:SF1">
    <property type="entry name" value="4-HYDROXYPHENYLACETATE CATABOLISM PROTEIN"/>
    <property type="match status" value="1"/>
</dbReference>